<dbReference type="PRINTS" id="PR00040">
    <property type="entry name" value="HTHMERR"/>
</dbReference>
<dbReference type="PANTHER" id="PTHR30204">
    <property type="entry name" value="REDOX-CYCLING DRUG-SENSING TRANSCRIPTIONAL ACTIVATOR SOXR"/>
    <property type="match status" value="1"/>
</dbReference>
<dbReference type="SUPFAM" id="SSF46955">
    <property type="entry name" value="Putative DNA-binding domain"/>
    <property type="match status" value="1"/>
</dbReference>
<dbReference type="InterPro" id="IPR000551">
    <property type="entry name" value="MerR-type_HTH_dom"/>
</dbReference>
<dbReference type="SMART" id="SM00422">
    <property type="entry name" value="HTH_MERR"/>
    <property type="match status" value="1"/>
</dbReference>
<dbReference type="Proteomes" id="UP000004105">
    <property type="component" value="Unassembled WGS sequence"/>
</dbReference>
<proteinExistence type="predicted"/>
<evidence type="ECO:0000313" key="4">
    <source>
        <dbReference type="EMBL" id="EGF11370.1"/>
    </source>
</evidence>
<dbReference type="Gene3D" id="1.10.1660.10">
    <property type="match status" value="1"/>
</dbReference>
<name>F2BB16_9NEIS</name>
<dbReference type="CDD" id="cd01109">
    <property type="entry name" value="HTH_YyaN"/>
    <property type="match status" value="1"/>
</dbReference>
<gene>
    <name evidence="4" type="primary">cueR</name>
    <name evidence="4" type="ORF">HMPREF9123_0920</name>
</gene>
<feature type="coiled-coil region" evidence="2">
    <location>
        <begin position="84"/>
        <end position="111"/>
    </location>
</feature>
<dbReference type="InterPro" id="IPR009061">
    <property type="entry name" value="DNA-bd_dom_put_sf"/>
</dbReference>
<keyword evidence="2" id="KW-0175">Coiled coil</keyword>
<evidence type="ECO:0000256" key="2">
    <source>
        <dbReference type="SAM" id="Coils"/>
    </source>
</evidence>
<dbReference type="STRING" id="267212.GCA_001063965_00400"/>
<evidence type="ECO:0000313" key="5">
    <source>
        <dbReference type="Proteomes" id="UP000004105"/>
    </source>
</evidence>
<comment type="caution">
    <text evidence="4">The sequence shown here is derived from an EMBL/GenBank/DDBJ whole genome shotgun (WGS) entry which is preliminary data.</text>
</comment>
<dbReference type="PROSITE" id="PS50937">
    <property type="entry name" value="HTH_MERR_2"/>
    <property type="match status" value="1"/>
</dbReference>
<accession>F2BB16</accession>
<evidence type="ECO:0000256" key="1">
    <source>
        <dbReference type="ARBA" id="ARBA00023125"/>
    </source>
</evidence>
<dbReference type="PANTHER" id="PTHR30204:SF98">
    <property type="entry name" value="HTH-TYPE TRANSCRIPTIONAL REGULATOR ADHR"/>
    <property type="match status" value="1"/>
</dbReference>
<dbReference type="PROSITE" id="PS00552">
    <property type="entry name" value="HTH_MERR_1"/>
    <property type="match status" value="1"/>
</dbReference>
<feature type="domain" description="HTH merR-type" evidence="3">
    <location>
        <begin position="1"/>
        <end position="69"/>
    </location>
</feature>
<protein>
    <submittedName>
        <fullName evidence="4">CspA family transcriptional regulator</fullName>
    </submittedName>
</protein>
<dbReference type="GO" id="GO:0003677">
    <property type="term" value="F:DNA binding"/>
    <property type="evidence" value="ECO:0007669"/>
    <property type="project" value="UniProtKB-KW"/>
</dbReference>
<keyword evidence="5" id="KW-1185">Reference proteome</keyword>
<reference evidence="4 5" key="1">
    <citation type="submission" date="2011-02" db="EMBL/GenBank/DDBJ databases">
        <authorList>
            <person name="Muzny D."/>
            <person name="Qin X."/>
            <person name="Deng J."/>
            <person name="Jiang H."/>
            <person name="Liu Y."/>
            <person name="Qu J."/>
            <person name="Song X.-Z."/>
            <person name="Zhang L."/>
            <person name="Thornton R."/>
            <person name="Coyle M."/>
            <person name="Francisco L."/>
            <person name="Jackson L."/>
            <person name="Javaid M."/>
            <person name="Korchina V."/>
            <person name="Kovar C."/>
            <person name="Mata R."/>
            <person name="Mathew T."/>
            <person name="Ngo R."/>
            <person name="Nguyen L."/>
            <person name="Nguyen N."/>
            <person name="Okwuonu G."/>
            <person name="Ongeri F."/>
            <person name="Pham C."/>
            <person name="Simmons D."/>
            <person name="Wilczek-Boney K."/>
            <person name="Hale W."/>
            <person name="Jakkamsetti A."/>
            <person name="Pham P."/>
            <person name="Ruth R."/>
            <person name="San Lucas F."/>
            <person name="Warren J."/>
            <person name="Zhang J."/>
            <person name="Zhao Z."/>
            <person name="Zhou C."/>
            <person name="Zhu D."/>
            <person name="Lee S."/>
            <person name="Bess C."/>
            <person name="Blankenburg K."/>
            <person name="Forbes L."/>
            <person name="Fu Q."/>
            <person name="Gubbala S."/>
            <person name="Hirani K."/>
            <person name="Jayaseelan J.C."/>
            <person name="Lara F."/>
            <person name="Munidasa M."/>
            <person name="Palculict T."/>
            <person name="Patil S."/>
            <person name="Pu L.-L."/>
            <person name="Saada N."/>
            <person name="Tang L."/>
            <person name="Weissenberger G."/>
            <person name="Zhu Y."/>
            <person name="Hemphill L."/>
            <person name="Shang Y."/>
            <person name="Youmans B."/>
            <person name="Ayvaz T."/>
            <person name="Ross M."/>
            <person name="Santibanez J."/>
            <person name="Aqrawi P."/>
            <person name="Gross S."/>
            <person name="Joshi V."/>
            <person name="Fowler G."/>
            <person name="Nazareth L."/>
            <person name="Reid J."/>
            <person name="Worley K."/>
            <person name="Petrosino J."/>
            <person name="Highlander S."/>
            <person name="Gibbs R."/>
        </authorList>
    </citation>
    <scope>NUCLEOTIDE SEQUENCE [LARGE SCALE GENOMIC DNA]</scope>
    <source>
        <strain evidence="4 5">ATCC BAA-1200</strain>
    </source>
</reference>
<dbReference type="AlphaFoldDB" id="F2BB16"/>
<dbReference type="EMBL" id="AFAY01000019">
    <property type="protein sequence ID" value="EGF11370.1"/>
    <property type="molecule type" value="Genomic_DNA"/>
</dbReference>
<evidence type="ECO:0000259" key="3">
    <source>
        <dbReference type="PROSITE" id="PS50937"/>
    </source>
</evidence>
<organism evidence="4 5">
    <name type="scientific">Neisseria bacilliformis ATCC BAA-1200</name>
    <dbReference type="NCBI Taxonomy" id="888742"/>
    <lineage>
        <taxon>Bacteria</taxon>
        <taxon>Pseudomonadati</taxon>
        <taxon>Pseudomonadota</taxon>
        <taxon>Betaproteobacteria</taxon>
        <taxon>Neisseriales</taxon>
        <taxon>Neisseriaceae</taxon>
        <taxon>Neisseria</taxon>
    </lineage>
</organism>
<dbReference type="HOGENOM" id="CLU_060077_8_3_4"/>
<sequence>MFTISQFAERLGISADTLRYYEKEGLLAPQRNASGYRVYSGRDEAWFGFVKRLKDTGMPMAQIKRYAELCAAGDATIAERCAMLEAHRQALAEKQRELAEHQAHLDDKIRHYAALLQKQNQSAEPFE</sequence>
<dbReference type="Pfam" id="PF13411">
    <property type="entry name" value="MerR_1"/>
    <property type="match status" value="1"/>
</dbReference>
<dbReference type="RefSeq" id="WP_007341930.1">
    <property type="nucleotide sequence ID" value="NZ_GL878494.1"/>
</dbReference>
<keyword evidence="1" id="KW-0238">DNA-binding</keyword>
<dbReference type="OrthoDB" id="9808480at2"/>
<dbReference type="InterPro" id="IPR047057">
    <property type="entry name" value="MerR_fam"/>
</dbReference>
<dbReference type="GO" id="GO:0003700">
    <property type="term" value="F:DNA-binding transcription factor activity"/>
    <property type="evidence" value="ECO:0007669"/>
    <property type="project" value="InterPro"/>
</dbReference>